<dbReference type="OrthoDB" id="6359816at2759"/>
<evidence type="ECO:0000259" key="2">
    <source>
        <dbReference type="PROSITE" id="PS50097"/>
    </source>
</evidence>
<feature type="region of interest" description="Disordered" evidence="1">
    <location>
        <begin position="1"/>
        <end position="32"/>
    </location>
</feature>
<dbReference type="InterPro" id="IPR011333">
    <property type="entry name" value="SKP1/BTB/POZ_sf"/>
</dbReference>
<dbReference type="SUPFAM" id="SSF54695">
    <property type="entry name" value="POZ domain"/>
    <property type="match status" value="1"/>
</dbReference>
<keyword evidence="4" id="KW-1185">Reference proteome</keyword>
<name>A0A8E2JP67_9PEZI</name>
<protein>
    <recommendedName>
        <fullName evidence="2">BTB domain-containing protein</fullName>
    </recommendedName>
</protein>
<accession>A0A8E2JP67</accession>
<dbReference type="InterPro" id="IPR000210">
    <property type="entry name" value="BTB/POZ_dom"/>
</dbReference>
<reference evidence="3 4" key="1">
    <citation type="journal article" date="2016" name="Nat. Commun.">
        <title>Ectomycorrhizal ecology is imprinted in the genome of the dominant symbiotic fungus Cenococcum geophilum.</title>
        <authorList>
            <consortium name="DOE Joint Genome Institute"/>
            <person name="Peter M."/>
            <person name="Kohler A."/>
            <person name="Ohm R.A."/>
            <person name="Kuo A."/>
            <person name="Krutzmann J."/>
            <person name="Morin E."/>
            <person name="Arend M."/>
            <person name="Barry K.W."/>
            <person name="Binder M."/>
            <person name="Choi C."/>
            <person name="Clum A."/>
            <person name="Copeland A."/>
            <person name="Grisel N."/>
            <person name="Haridas S."/>
            <person name="Kipfer T."/>
            <person name="LaButti K."/>
            <person name="Lindquist E."/>
            <person name="Lipzen A."/>
            <person name="Maire R."/>
            <person name="Meier B."/>
            <person name="Mihaltcheva S."/>
            <person name="Molinier V."/>
            <person name="Murat C."/>
            <person name="Poggeler S."/>
            <person name="Quandt C.A."/>
            <person name="Sperisen C."/>
            <person name="Tritt A."/>
            <person name="Tisserant E."/>
            <person name="Crous P.W."/>
            <person name="Henrissat B."/>
            <person name="Nehls U."/>
            <person name="Egli S."/>
            <person name="Spatafora J.W."/>
            <person name="Grigoriev I.V."/>
            <person name="Martin F.M."/>
        </authorList>
    </citation>
    <scope>NUCLEOTIDE SEQUENCE [LARGE SCALE GENOMIC DNA]</scope>
    <source>
        <strain evidence="3 4">CBS 207.34</strain>
    </source>
</reference>
<feature type="compositionally biased region" description="Low complexity" evidence="1">
    <location>
        <begin position="168"/>
        <end position="180"/>
    </location>
</feature>
<gene>
    <name evidence="3" type="ORF">AOQ84DRAFT_380628</name>
</gene>
<dbReference type="Gene3D" id="3.30.710.10">
    <property type="entry name" value="Potassium Channel Kv1.1, Chain A"/>
    <property type="match status" value="1"/>
</dbReference>
<dbReference type="Pfam" id="PF00651">
    <property type="entry name" value="BTB"/>
    <property type="match status" value="1"/>
</dbReference>
<dbReference type="PANTHER" id="PTHR47843:SF5">
    <property type="entry name" value="BTB_POZ DOMAIN PROTEIN"/>
    <property type="match status" value="1"/>
</dbReference>
<dbReference type="EMBL" id="KV750520">
    <property type="protein sequence ID" value="OCL04398.1"/>
    <property type="molecule type" value="Genomic_DNA"/>
</dbReference>
<dbReference type="PANTHER" id="PTHR47843">
    <property type="entry name" value="BTB DOMAIN-CONTAINING PROTEIN-RELATED"/>
    <property type="match status" value="1"/>
</dbReference>
<dbReference type="PROSITE" id="PS50097">
    <property type="entry name" value="BTB"/>
    <property type="match status" value="1"/>
</dbReference>
<evidence type="ECO:0000313" key="3">
    <source>
        <dbReference type="EMBL" id="OCL04398.1"/>
    </source>
</evidence>
<proteinExistence type="predicted"/>
<evidence type="ECO:0000313" key="4">
    <source>
        <dbReference type="Proteomes" id="UP000250140"/>
    </source>
</evidence>
<dbReference type="Proteomes" id="UP000250140">
    <property type="component" value="Unassembled WGS sequence"/>
</dbReference>
<feature type="region of interest" description="Disordered" evidence="1">
    <location>
        <begin position="147"/>
        <end position="211"/>
    </location>
</feature>
<sequence>MGSAESKPSESTPTEGSRTKSIKPYGHTDNATSIKLNSSHRALYDGVVSLIEKNKYSDLLVICGSDRYPVHRAIVCPRSTWFEHRCEQVLPHIDFSSPASSMKIWLDQDEEPHIIAAVLTFLYTLDYADSGPQFSFGLPYDQSSLFSRDSDTSDTADAVPQPPEDEGTPSSTPTETTYDSHATMSREDSPLLTPTASPPPENASAHTAHADPGSQANELLLHAKMCLAGHRFGIPPLLEVAKEKFERQLKADTWKAEMLPCIYVVERHQGSHGIVQELRVSLLKSAKRRWGELKQMTELKKLIVECPEFMANLMKIL</sequence>
<evidence type="ECO:0000256" key="1">
    <source>
        <dbReference type="SAM" id="MobiDB-lite"/>
    </source>
</evidence>
<feature type="domain" description="BTB" evidence="2">
    <location>
        <begin position="57"/>
        <end position="124"/>
    </location>
</feature>
<dbReference type="AlphaFoldDB" id="A0A8E2JP67"/>
<organism evidence="3 4">
    <name type="scientific">Glonium stellatum</name>
    <dbReference type="NCBI Taxonomy" id="574774"/>
    <lineage>
        <taxon>Eukaryota</taxon>
        <taxon>Fungi</taxon>
        <taxon>Dikarya</taxon>
        <taxon>Ascomycota</taxon>
        <taxon>Pezizomycotina</taxon>
        <taxon>Dothideomycetes</taxon>
        <taxon>Pleosporomycetidae</taxon>
        <taxon>Gloniales</taxon>
        <taxon>Gloniaceae</taxon>
        <taxon>Glonium</taxon>
    </lineage>
</organism>